<reference evidence="2" key="1">
    <citation type="submission" date="2022-07" db="EMBL/GenBank/DDBJ databases">
        <title>Complete Genome Sequence of the Radioresistant Bacterium Deinococcus aetherius ST0316, Isolated from the Air Dust collected in Lower Stratosphere above Japan.</title>
        <authorList>
            <person name="Satoh K."/>
            <person name="Hagiwara K."/>
            <person name="Katsumata K."/>
            <person name="Kubo A."/>
            <person name="Yokobori S."/>
            <person name="Yamagishi A."/>
            <person name="Oono Y."/>
            <person name="Narumi I."/>
        </authorList>
    </citation>
    <scope>NUCLEOTIDE SEQUENCE</scope>
    <source>
        <strain evidence="2">ST0316</strain>
    </source>
</reference>
<organism evidence="2 3">
    <name type="scientific">Deinococcus aetherius</name>
    <dbReference type="NCBI Taxonomy" id="200252"/>
    <lineage>
        <taxon>Bacteria</taxon>
        <taxon>Thermotogati</taxon>
        <taxon>Deinococcota</taxon>
        <taxon>Deinococci</taxon>
        <taxon>Deinococcales</taxon>
        <taxon>Deinococcaceae</taxon>
        <taxon>Deinococcus</taxon>
    </lineage>
</organism>
<protein>
    <submittedName>
        <fullName evidence="2">Uncharacterized protein</fullName>
    </submittedName>
</protein>
<proteinExistence type="predicted"/>
<feature type="compositionally biased region" description="Basic and acidic residues" evidence="1">
    <location>
        <begin position="72"/>
        <end position="81"/>
    </location>
</feature>
<feature type="region of interest" description="Disordered" evidence="1">
    <location>
        <begin position="1"/>
        <end position="89"/>
    </location>
</feature>
<keyword evidence="3" id="KW-1185">Reference proteome</keyword>
<dbReference type="Proteomes" id="UP001064971">
    <property type="component" value="Chromosome"/>
</dbReference>
<sequence length="89" mass="9142">MTSDDDRDALPVNPTLAVRSEPQTDDQTAEQGDAPAGFATRPASGVPTPSGDHLNAAEVTALLGGGGEDEVETTHTLKRAEGLNPDTES</sequence>
<dbReference type="EMBL" id="AP026560">
    <property type="protein sequence ID" value="BDP40335.1"/>
    <property type="molecule type" value="Genomic_DNA"/>
</dbReference>
<gene>
    <name evidence="2" type="ORF">DAETH_03040</name>
</gene>
<accession>A0ABN6RBY1</accession>
<evidence type="ECO:0000313" key="2">
    <source>
        <dbReference type="EMBL" id="BDP40335.1"/>
    </source>
</evidence>
<dbReference type="RefSeq" id="WP_264776201.1">
    <property type="nucleotide sequence ID" value="NZ_AP026560.1"/>
</dbReference>
<name>A0ABN6RBY1_9DEIO</name>
<evidence type="ECO:0000256" key="1">
    <source>
        <dbReference type="SAM" id="MobiDB-lite"/>
    </source>
</evidence>
<evidence type="ECO:0000313" key="3">
    <source>
        <dbReference type="Proteomes" id="UP001064971"/>
    </source>
</evidence>